<keyword evidence="1" id="KW-0472">Membrane</keyword>
<sequence length="78" mass="9142">MKLFKPMGEKESSNWKKGAIVGFYTYVLISAVNYFYYLATENSLFSPSFVFWSGLLVAFLFELIFNLKYKRQSDIKSK</sequence>
<dbReference type="OrthoDB" id="2440798at2"/>
<feature type="transmembrane region" description="Helical" evidence="1">
    <location>
        <begin position="20"/>
        <end position="37"/>
    </location>
</feature>
<keyword evidence="3" id="KW-1185">Reference proteome</keyword>
<feature type="transmembrane region" description="Helical" evidence="1">
    <location>
        <begin position="49"/>
        <end position="69"/>
    </location>
</feature>
<evidence type="ECO:0000313" key="3">
    <source>
        <dbReference type="Proteomes" id="UP000321574"/>
    </source>
</evidence>
<proteinExistence type="predicted"/>
<dbReference type="EMBL" id="VDUW01000017">
    <property type="protein sequence ID" value="TXL57794.1"/>
    <property type="molecule type" value="Genomic_DNA"/>
</dbReference>
<protein>
    <submittedName>
        <fullName evidence="2">Uncharacterized protein</fullName>
    </submittedName>
</protein>
<organism evidence="2 3">
    <name type="scientific">Cerasibacillus terrae</name>
    <dbReference type="NCBI Taxonomy" id="2498845"/>
    <lineage>
        <taxon>Bacteria</taxon>
        <taxon>Bacillati</taxon>
        <taxon>Bacillota</taxon>
        <taxon>Bacilli</taxon>
        <taxon>Bacillales</taxon>
        <taxon>Bacillaceae</taxon>
        <taxon>Cerasibacillus</taxon>
    </lineage>
</organism>
<keyword evidence="1" id="KW-1133">Transmembrane helix</keyword>
<keyword evidence="1" id="KW-0812">Transmembrane</keyword>
<dbReference type="AlphaFoldDB" id="A0A5C8NHD4"/>
<evidence type="ECO:0000313" key="2">
    <source>
        <dbReference type="EMBL" id="TXL57794.1"/>
    </source>
</evidence>
<gene>
    <name evidence="2" type="ORF">FHP05_14825</name>
</gene>
<reference evidence="2 3" key="1">
    <citation type="submission" date="2019-06" db="EMBL/GenBank/DDBJ databases">
        <title>Cerasibacillus sp. nov., isolated from maize field.</title>
        <authorList>
            <person name="Lin S.-Y."/>
            <person name="Tsai C.-F."/>
            <person name="Young C.-C."/>
        </authorList>
    </citation>
    <scope>NUCLEOTIDE SEQUENCE [LARGE SCALE GENOMIC DNA]</scope>
    <source>
        <strain evidence="2 3">CC-CFT480</strain>
    </source>
</reference>
<dbReference type="Proteomes" id="UP000321574">
    <property type="component" value="Unassembled WGS sequence"/>
</dbReference>
<accession>A0A5C8NHD4</accession>
<evidence type="ECO:0000256" key="1">
    <source>
        <dbReference type="SAM" id="Phobius"/>
    </source>
</evidence>
<dbReference type="RefSeq" id="WP_147670711.1">
    <property type="nucleotide sequence ID" value="NZ_VDUW01000017.1"/>
</dbReference>
<comment type="caution">
    <text evidence="2">The sequence shown here is derived from an EMBL/GenBank/DDBJ whole genome shotgun (WGS) entry which is preliminary data.</text>
</comment>
<name>A0A5C8NHD4_9BACI</name>